<feature type="compositionally biased region" description="Polar residues" evidence="1">
    <location>
        <begin position="28"/>
        <end position="37"/>
    </location>
</feature>
<organism evidence="2 3">
    <name type="scientific">Carnegiea gigantea</name>
    <dbReference type="NCBI Taxonomy" id="171969"/>
    <lineage>
        <taxon>Eukaryota</taxon>
        <taxon>Viridiplantae</taxon>
        <taxon>Streptophyta</taxon>
        <taxon>Embryophyta</taxon>
        <taxon>Tracheophyta</taxon>
        <taxon>Spermatophyta</taxon>
        <taxon>Magnoliopsida</taxon>
        <taxon>eudicotyledons</taxon>
        <taxon>Gunneridae</taxon>
        <taxon>Pentapetalae</taxon>
        <taxon>Caryophyllales</taxon>
        <taxon>Cactineae</taxon>
        <taxon>Cactaceae</taxon>
        <taxon>Cactoideae</taxon>
        <taxon>Echinocereeae</taxon>
        <taxon>Carnegiea</taxon>
    </lineage>
</organism>
<dbReference type="AlphaFoldDB" id="A0A9Q1QSC6"/>
<comment type="caution">
    <text evidence="2">The sequence shown here is derived from an EMBL/GenBank/DDBJ whole genome shotgun (WGS) entry which is preliminary data.</text>
</comment>
<evidence type="ECO:0000313" key="3">
    <source>
        <dbReference type="Proteomes" id="UP001153076"/>
    </source>
</evidence>
<feature type="region of interest" description="Disordered" evidence="1">
    <location>
        <begin position="27"/>
        <end position="123"/>
    </location>
</feature>
<dbReference type="Proteomes" id="UP001153076">
    <property type="component" value="Unassembled WGS sequence"/>
</dbReference>
<gene>
    <name evidence="2" type="ORF">Cgig2_020177</name>
</gene>
<dbReference type="EMBL" id="JAKOGI010000014">
    <property type="protein sequence ID" value="KAJ8450540.1"/>
    <property type="molecule type" value="Genomic_DNA"/>
</dbReference>
<name>A0A9Q1QSC6_9CARY</name>
<protein>
    <submittedName>
        <fullName evidence="2">Uncharacterized protein</fullName>
    </submittedName>
</protein>
<accession>A0A9Q1QSC6</accession>
<feature type="compositionally biased region" description="Acidic residues" evidence="1">
    <location>
        <begin position="40"/>
        <end position="50"/>
    </location>
</feature>
<keyword evidence="3" id="KW-1185">Reference proteome</keyword>
<sequence length="199" mass="21652">MKLFKALGGSQLWLNHHDRALFPLPNRAKTTITNPSNLVYDDDVDGESGGESDGGGDNGSDDNVKDIPQGHGARRRAPVSPDVGPSGTAAAPTSGAMGIIMKLRSSSKRQREERSFAKEKDHTSMMMDEKLVFSFGSDYDLEEEMEVDSDDNVSLVEEKLVELDTGDCFRSREEKLAEGEGQGANNKCDKRKKASLVDG</sequence>
<evidence type="ECO:0000256" key="1">
    <source>
        <dbReference type="SAM" id="MobiDB-lite"/>
    </source>
</evidence>
<reference evidence="2" key="1">
    <citation type="submission" date="2022-04" db="EMBL/GenBank/DDBJ databases">
        <title>Carnegiea gigantea Genome sequencing and assembly v2.</title>
        <authorList>
            <person name="Copetti D."/>
            <person name="Sanderson M.J."/>
            <person name="Burquez A."/>
            <person name="Wojciechowski M.F."/>
        </authorList>
    </citation>
    <scope>NUCLEOTIDE SEQUENCE</scope>
    <source>
        <strain evidence="2">SGP5-SGP5p</strain>
        <tissue evidence="2">Aerial part</tissue>
    </source>
</reference>
<proteinExistence type="predicted"/>
<feature type="region of interest" description="Disordered" evidence="1">
    <location>
        <begin position="174"/>
        <end position="199"/>
    </location>
</feature>
<feature type="compositionally biased region" description="Basic and acidic residues" evidence="1">
    <location>
        <begin position="109"/>
        <end position="123"/>
    </location>
</feature>
<feature type="compositionally biased region" description="Basic residues" evidence="1">
    <location>
        <begin position="189"/>
        <end position="199"/>
    </location>
</feature>
<evidence type="ECO:0000313" key="2">
    <source>
        <dbReference type="EMBL" id="KAJ8450540.1"/>
    </source>
</evidence>